<dbReference type="PANTHER" id="PTHR45836:SF13">
    <property type="entry name" value="PROTEIN CRUMBS"/>
    <property type="match status" value="1"/>
</dbReference>
<feature type="domain" description="EGF-like" evidence="11">
    <location>
        <begin position="477"/>
        <end position="514"/>
    </location>
</feature>
<dbReference type="FunFam" id="2.10.25.10:FF:000117">
    <property type="entry name" value="Delta-like protein"/>
    <property type="match status" value="1"/>
</dbReference>
<feature type="domain" description="EGF-like" evidence="11">
    <location>
        <begin position="674"/>
        <end position="715"/>
    </location>
</feature>
<dbReference type="InterPro" id="IPR018097">
    <property type="entry name" value="EGF_Ca-bd_CS"/>
</dbReference>
<keyword evidence="3 8" id="KW-0245">EGF-like domain</keyword>
<evidence type="ECO:0000259" key="10">
    <source>
        <dbReference type="PROSITE" id="PS01180"/>
    </source>
</evidence>
<feature type="disulfide bond" evidence="8">
    <location>
        <begin position="504"/>
        <end position="513"/>
    </location>
</feature>
<dbReference type="AlphaFoldDB" id="A0A8W8MT59"/>
<feature type="disulfide bond" evidence="8">
    <location>
        <begin position="389"/>
        <end position="398"/>
    </location>
</feature>
<dbReference type="SMART" id="SM00181">
    <property type="entry name" value="EGF"/>
    <property type="match status" value="10"/>
</dbReference>
<keyword evidence="14" id="KW-1185">Reference proteome</keyword>
<dbReference type="SMART" id="SM00042">
    <property type="entry name" value="CUB"/>
    <property type="match status" value="1"/>
</dbReference>
<evidence type="ECO:0000313" key="13">
    <source>
        <dbReference type="EnsemblMetazoa" id="G35216.1:cds"/>
    </source>
</evidence>
<comment type="subcellular location">
    <subcellularLocation>
        <location evidence="1">Secreted</location>
    </subcellularLocation>
</comment>
<feature type="disulfide bond" evidence="8">
    <location>
        <begin position="617"/>
        <end position="626"/>
    </location>
</feature>
<dbReference type="SUPFAM" id="SSF57414">
    <property type="entry name" value="Hairpin loop containing domain-like"/>
    <property type="match status" value="1"/>
</dbReference>
<evidence type="ECO:0000256" key="5">
    <source>
        <dbReference type="ARBA" id="ARBA00022737"/>
    </source>
</evidence>
<dbReference type="SUPFAM" id="SSF49854">
    <property type="entry name" value="Spermadhesin, CUB domain"/>
    <property type="match status" value="1"/>
</dbReference>
<dbReference type="SMART" id="SM00473">
    <property type="entry name" value="PAN_AP"/>
    <property type="match status" value="2"/>
</dbReference>
<feature type="disulfide bond" evidence="8">
    <location>
        <begin position="481"/>
        <end position="491"/>
    </location>
</feature>
<dbReference type="InterPro" id="IPR000742">
    <property type="entry name" value="EGF"/>
</dbReference>
<dbReference type="PROSITE" id="PS01186">
    <property type="entry name" value="EGF_2"/>
    <property type="match status" value="6"/>
</dbReference>
<dbReference type="SMART" id="SM00179">
    <property type="entry name" value="EGF_CA"/>
    <property type="match status" value="6"/>
</dbReference>
<dbReference type="InterPro" id="IPR051355">
    <property type="entry name" value="Notch/Slit_guidance"/>
</dbReference>
<keyword evidence="6 8" id="KW-1015">Disulfide bond</keyword>
<dbReference type="FunFam" id="2.10.25.10:FF:000045">
    <property type="entry name" value="Slit guidance ligand 2"/>
    <property type="match status" value="1"/>
</dbReference>
<dbReference type="InterPro" id="IPR013032">
    <property type="entry name" value="EGF-like_CS"/>
</dbReference>
<dbReference type="SUPFAM" id="SSF57196">
    <property type="entry name" value="EGF/Laminin"/>
    <property type="match status" value="5"/>
</dbReference>
<keyword evidence="2" id="KW-0964">Secreted</keyword>
<proteinExistence type="predicted"/>
<dbReference type="PROSITE" id="PS01187">
    <property type="entry name" value="EGF_CA"/>
    <property type="match status" value="1"/>
</dbReference>
<dbReference type="Gene3D" id="3.50.4.10">
    <property type="entry name" value="Hepatocyte Growth Factor"/>
    <property type="match status" value="2"/>
</dbReference>
<dbReference type="PANTHER" id="PTHR45836">
    <property type="entry name" value="SLIT HOMOLOG"/>
    <property type="match status" value="1"/>
</dbReference>
<dbReference type="GO" id="GO:0007219">
    <property type="term" value="P:Notch signaling pathway"/>
    <property type="evidence" value="ECO:0007669"/>
    <property type="project" value="TreeGrafter"/>
</dbReference>
<evidence type="ECO:0000256" key="6">
    <source>
        <dbReference type="ARBA" id="ARBA00023157"/>
    </source>
</evidence>
<feature type="chain" id="PRO_5036457057" description="Fibropellin-1" evidence="9">
    <location>
        <begin position="23"/>
        <end position="804"/>
    </location>
</feature>
<dbReference type="Gene3D" id="2.10.25.10">
    <property type="entry name" value="Laminin"/>
    <property type="match status" value="8"/>
</dbReference>
<feature type="domain" description="EGF-like" evidence="11">
    <location>
        <begin position="552"/>
        <end position="590"/>
    </location>
</feature>
<protein>
    <recommendedName>
        <fullName evidence="15">Fibropellin-1</fullName>
    </recommendedName>
</protein>
<dbReference type="PROSITE" id="PS01180">
    <property type="entry name" value="CUB"/>
    <property type="match status" value="1"/>
</dbReference>
<evidence type="ECO:0000256" key="9">
    <source>
        <dbReference type="SAM" id="SignalP"/>
    </source>
</evidence>
<name>A0A8W8MT59_MAGGI</name>
<accession>A0A8W8MT59</accession>
<evidence type="ECO:0000256" key="2">
    <source>
        <dbReference type="ARBA" id="ARBA00022525"/>
    </source>
</evidence>
<evidence type="ECO:0000256" key="4">
    <source>
        <dbReference type="ARBA" id="ARBA00022729"/>
    </source>
</evidence>
<feature type="disulfide bond" evidence="8">
    <location>
        <begin position="633"/>
        <end position="643"/>
    </location>
</feature>
<sequence length="804" mass="87592">MAQLITIIACFVSFSVSEPSLASTIVSPVSEYVHAPGKFIAPIPPHSLRVERDVSLEMCAAKCTIYFRTRQFPCYAFEYTAGSRMCVYTNMTTLLIQDGYLGLHDNPSVDFYERSKASYKNLFRKISDSALSKQSSYFHIKQNSSLEECSFHCVISHAHTCMSFSYSHASGTCGLSNTLYSSQSKDVSLIHTTLYDHYQYITAWPCNATLASNYAPHVFASLKYPYMAMQNINCHVTIQAPKDKTISLSFPTVYFKQSVCDVIGAGITVHDGADQSAPIKAKICSATQGVYSVRSTSDTMYVRFRTGQIPMAFQGVYEFNNPDPPRNPCESSKCINGATCQPLGKGYNCACVAGFTGVFCETNIDDCASSPCFFGGTCKDEIDDFSCVCEGNFTGKRCEKYLGMCANNPCVHGSCSTTGRYSYACNCAQNYMGKNCDIRFHPCMTKPCTHGSCVENGSEYQCICEKGYTGRNCNVDDNNPCTPDPCVRGSCMIYAPNQTYVCVCESGFTGRLCNYVINHCEGVDCGFGHCVSFQTGYKCLCDDQYAGEDCRLPLLCQGVDCGNGTCVMNITSSPVVHCRCSDGYEGDRCNKKRDYCDNSPCLHGRCKSTETGYVCVCDKGFAGSRCGEEVNPCLGADCGYGICEATANQTYRCICARGFSGPQCRQNTTTALTTPNPCLPIPCLHGGVCRPVGFSEYVCECGQENGATYRGKNCNQAVTLCDSSPCTLGHCVPTGNSYSCVLDLQGVSNSTASPLHIPTGNLMIIVTLCRYVAVMGIKEIKMFRSEGNTTGVVFPDLCINNRSP</sequence>
<comment type="caution">
    <text evidence="8">Lacks conserved residue(s) required for the propagation of feature annotation.</text>
</comment>
<feature type="disulfide bond" evidence="8">
    <location>
        <begin position="427"/>
        <end position="436"/>
    </location>
</feature>
<feature type="disulfide bond" evidence="8">
    <location>
        <begin position="351"/>
        <end position="360"/>
    </location>
</feature>
<keyword evidence="7" id="KW-0325">Glycoprotein</keyword>
<feature type="disulfide bond" evidence="8">
    <location>
        <begin position="556"/>
        <end position="566"/>
    </location>
</feature>
<feature type="disulfide bond" evidence="8">
    <location>
        <begin position="580"/>
        <end position="589"/>
    </location>
</feature>
<evidence type="ECO:0000256" key="8">
    <source>
        <dbReference type="PROSITE-ProRule" id="PRU00076"/>
    </source>
</evidence>
<dbReference type="Pfam" id="PF00431">
    <property type="entry name" value="CUB"/>
    <property type="match status" value="1"/>
</dbReference>
<feature type="disulfide bond" evidence="8">
    <location>
        <begin position="464"/>
        <end position="473"/>
    </location>
</feature>
<organism evidence="13 14">
    <name type="scientific">Magallana gigas</name>
    <name type="common">Pacific oyster</name>
    <name type="synonym">Crassostrea gigas</name>
    <dbReference type="NCBI Taxonomy" id="29159"/>
    <lineage>
        <taxon>Eukaryota</taxon>
        <taxon>Metazoa</taxon>
        <taxon>Spiralia</taxon>
        <taxon>Lophotrochozoa</taxon>
        <taxon>Mollusca</taxon>
        <taxon>Bivalvia</taxon>
        <taxon>Autobranchia</taxon>
        <taxon>Pteriomorphia</taxon>
        <taxon>Ostreida</taxon>
        <taxon>Ostreoidea</taxon>
        <taxon>Ostreidae</taxon>
        <taxon>Magallana</taxon>
    </lineage>
</organism>
<feature type="domain" description="Apple" evidence="12">
    <location>
        <begin position="118"/>
        <end position="202"/>
    </location>
</feature>
<feature type="domain" description="CUB" evidence="10">
    <location>
        <begin position="206"/>
        <end position="320"/>
    </location>
</feature>
<reference evidence="13" key="1">
    <citation type="submission" date="2022-08" db="UniProtKB">
        <authorList>
            <consortium name="EnsemblMetazoa"/>
        </authorList>
    </citation>
    <scope>IDENTIFICATION</scope>
    <source>
        <strain evidence="13">05x7-T-G4-1.051#20</strain>
    </source>
</reference>
<dbReference type="PROSITE" id="PS50026">
    <property type="entry name" value="EGF_3"/>
    <property type="match status" value="9"/>
</dbReference>
<dbReference type="GO" id="GO:0005509">
    <property type="term" value="F:calcium ion binding"/>
    <property type="evidence" value="ECO:0007669"/>
    <property type="project" value="InterPro"/>
</dbReference>
<feature type="domain" description="EGF-like" evidence="11">
    <location>
        <begin position="401"/>
        <end position="437"/>
    </location>
</feature>
<dbReference type="InterPro" id="IPR003609">
    <property type="entry name" value="Pan_app"/>
</dbReference>
<dbReference type="CDD" id="cd00041">
    <property type="entry name" value="CUB"/>
    <property type="match status" value="1"/>
</dbReference>
<feature type="domain" description="EGF-like" evidence="11">
    <location>
        <begin position="325"/>
        <end position="361"/>
    </location>
</feature>
<dbReference type="GO" id="GO:0005886">
    <property type="term" value="C:plasma membrane"/>
    <property type="evidence" value="ECO:0007669"/>
    <property type="project" value="TreeGrafter"/>
</dbReference>
<dbReference type="InterPro" id="IPR001881">
    <property type="entry name" value="EGF-like_Ca-bd_dom"/>
</dbReference>
<dbReference type="GO" id="GO:0043235">
    <property type="term" value="C:receptor complex"/>
    <property type="evidence" value="ECO:0007669"/>
    <property type="project" value="TreeGrafter"/>
</dbReference>
<feature type="disulfide bond" evidence="8">
    <location>
        <begin position="561"/>
        <end position="578"/>
    </location>
</feature>
<evidence type="ECO:0000256" key="3">
    <source>
        <dbReference type="ARBA" id="ARBA00022536"/>
    </source>
</evidence>
<feature type="disulfide bond" evidence="8">
    <location>
        <begin position="596"/>
        <end position="606"/>
    </location>
</feature>
<evidence type="ECO:0000256" key="1">
    <source>
        <dbReference type="ARBA" id="ARBA00004613"/>
    </source>
</evidence>
<feature type="disulfide bond" evidence="8">
    <location>
        <begin position="405"/>
        <end position="415"/>
    </location>
</feature>
<dbReference type="PROSITE" id="PS50948">
    <property type="entry name" value="PAN"/>
    <property type="match status" value="1"/>
</dbReference>
<feature type="domain" description="EGF-like" evidence="11">
    <location>
        <begin position="363"/>
        <end position="399"/>
    </location>
</feature>
<dbReference type="InterPro" id="IPR000152">
    <property type="entry name" value="EGF-type_Asp/Asn_hydroxyl_site"/>
</dbReference>
<feature type="domain" description="EGF-like" evidence="11">
    <location>
        <begin position="439"/>
        <end position="474"/>
    </location>
</feature>
<dbReference type="GO" id="GO:0005576">
    <property type="term" value="C:extracellular region"/>
    <property type="evidence" value="ECO:0007669"/>
    <property type="project" value="UniProtKB-SubCell"/>
</dbReference>
<dbReference type="Gene3D" id="2.60.120.290">
    <property type="entry name" value="Spermadhesin, CUB domain"/>
    <property type="match status" value="1"/>
</dbReference>
<evidence type="ECO:0000256" key="7">
    <source>
        <dbReference type="ARBA" id="ARBA00023180"/>
    </source>
</evidence>
<evidence type="ECO:0000313" key="14">
    <source>
        <dbReference type="Proteomes" id="UP000005408"/>
    </source>
</evidence>
<keyword evidence="5" id="KW-0677">Repeat</keyword>
<dbReference type="PROSITE" id="PS00022">
    <property type="entry name" value="EGF_1"/>
    <property type="match status" value="9"/>
</dbReference>
<dbReference type="CDD" id="cd00054">
    <property type="entry name" value="EGF_CA"/>
    <property type="match status" value="2"/>
</dbReference>
<evidence type="ECO:0000259" key="12">
    <source>
        <dbReference type="PROSITE" id="PS50948"/>
    </source>
</evidence>
<dbReference type="EnsemblMetazoa" id="G35216.1">
    <property type="protein sequence ID" value="G35216.1:cds"/>
    <property type="gene ID" value="G35216"/>
</dbReference>
<dbReference type="Pfam" id="PF00008">
    <property type="entry name" value="EGF"/>
    <property type="match status" value="3"/>
</dbReference>
<evidence type="ECO:0000259" key="11">
    <source>
        <dbReference type="PROSITE" id="PS50026"/>
    </source>
</evidence>
<evidence type="ECO:0008006" key="15">
    <source>
        <dbReference type="Google" id="ProtNLM"/>
    </source>
</evidence>
<dbReference type="InterPro" id="IPR035914">
    <property type="entry name" value="Sperma_CUB_dom_sf"/>
</dbReference>
<feature type="signal peptide" evidence="9">
    <location>
        <begin position="1"/>
        <end position="22"/>
    </location>
</feature>
<dbReference type="InterPro" id="IPR000859">
    <property type="entry name" value="CUB_dom"/>
</dbReference>
<dbReference type="Proteomes" id="UP000005408">
    <property type="component" value="Unassembled WGS sequence"/>
</dbReference>
<dbReference type="PROSITE" id="PS00010">
    <property type="entry name" value="ASX_HYDROXYL"/>
    <property type="match status" value="1"/>
</dbReference>
<dbReference type="GO" id="GO:0007411">
    <property type="term" value="P:axon guidance"/>
    <property type="evidence" value="ECO:0007669"/>
    <property type="project" value="TreeGrafter"/>
</dbReference>
<feature type="domain" description="EGF-like" evidence="11">
    <location>
        <begin position="629"/>
        <end position="665"/>
    </location>
</feature>
<feature type="disulfide bond" evidence="8">
    <location>
        <begin position="655"/>
        <end position="664"/>
    </location>
</feature>
<feature type="disulfide bond" evidence="8">
    <location>
        <begin position="443"/>
        <end position="453"/>
    </location>
</feature>
<dbReference type="Pfam" id="PF12661">
    <property type="entry name" value="hEGF"/>
    <property type="match status" value="1"/>
</dbReference>
<keyword evidence="4 9" id="KW-0732">Signal</keyword>
<dbReference type="GO" id="GO:0009986">
    <property type="term" value="C:cell surface"/>
    <property type="evidence" value="ECO:0007669"/>
    <property type="project" value="TreeGrafter"/>
</dbReference>
<feature type="domain" description="EGF-like" evidence="11">
    <location>
        <begin position="592"/>
        <end position="627"/>
    </location>
</feature>